<dbReference type="EMBL" id="DXGA01000175">
    <property type="protein sequence ID" value="HIW94501.1"/>
    <property type="molecule type" value="Genomic_DNA"/>
</dbReference>
<protein>
    <submittedName>
        <fullName evidence="3">Class I SAM-dependent methyltransferase</fullName>
    </submittedName>
</protein>
<proteinExistence type="predicted"/>
<comment type="caution">
    <text evidence="3">The sequence shown here is derived from an EMBL/GenBank/DDBJ whole genome shotgun (WGS) entry which is preliminary data.</text>
</comment>
<evidence type="ECO:0000259" key="2">
    <source>
        <dbReference type="Pfam" id="PF13649"/>
    </source>
</evidence>
<dbReference type="InterPro" id="IPR041698">
    <property type="entry name" value="Methyltransf_25"/>
</dbReference>
<name>A0A9D1UPS7_9FIRM</name>
<keyword evidence="1" id="KW-0808">Transferase</keyword>
<accession>A0A9D1UPS7</accession>
<dbReference type="PANTHER" id="PTHR43861">
    <property type="entry name" value="TRANS-ACONITATE 2-METHYLTRANSFERASE-RELATED"/>
    <property type="match status" value="1"/>
</dbReference>
<evidence type="ECO:0000313" key="4">
    <source>
        <dbReference type="Proteomes" id="UP000824192"/>
    </source>
</evidence>
<dbReference type="SUPFAM" id="SSF53335">
    <property type="entry name" value="S-adenosyl-L-methionine-dependent methyltransferases"/>
    <property type="match status" value="1"/>
</dbReference>
<reference evidence="3" key="1">
    <citation type="journal article" date="2021" name="PeerJ">
        <title>Extensive microbial diversity within the chicken gut microbiome revealed by metagenomics and culture.</title>
        <authorList>
            <person name="Gilroy R."/>
            <person name="Ravi A."/>
            <person name="Getino M."/>
            <person name="Pursley I."/>
            <person name="Horton D.L."/>
            <person name="Alikhan N.F."/>
            <person name="Baker D."/>
            <person name="Gharbi K."/>
            <person name="Hall N."/>
            <person name="Watson M."/>
            <person name="Adriaenssens E.M."/>
            <person name="Foster-Nyarko E."/>
            <person name="Jarju S."/>
            <person name="Secka A."/>
            <person name="Antonio M."/>
            <person name="Oren A."/>
            <person name="Chaudhuri R.R."/>
            <person name="La Ragione R."/>
            <person name="Hildebrand F."/>
            <person name="Pallen M.J."/>
        </authorList>
    </citation>
    <scope>NUCLEOTIDE SEQUENCE</scope>
    <source>
        <strain evidence="3">ChiGjej6B6-1540</strain>
    </source>
</reference>
<dbReference type="AlphaFoldDB" id="A0A9D1UPS7"/>
<dbReference type="InterPro" id="IPR029063">
    <property type="entry name" value="SAM-dependent_MTases_sf"/>
</dbReference>
<keyword evidence="3" id="KW-0489">Methyltransferase</keyword>
<dbReference type="Pfam" id="PF13649">
    <property type="entry name" value="Methyltransf_25"/>
    <property type="match status" value="1"/>
</dbReference>
<sequence>MASYEFLAGCYDELTTDVRYPQWADYLEKHFAKSRLPIHTVLDLACGTGSLTMELARRGYEMIGADRSEEMLAQAQEKMMEEEEPFPIQPIFLHQSMEELDLYGTIDACVCCLDSVNYVTRPELLARAFRRVHLFLMPGGLFIFDVNTPEKLRGLDGQVFLDETEDAYCVWRAEYSPRRRICTYAMDVFRHTGGDLWERGTELHEEYAYEPQQLEEMLRQAGFGHIKQYGERKMRPPKAGEERIFFVARKEF</sequence>
<gene>
    <name evidence="3" type="ORF">H9868_08185</name>
</gene>
<dbReference type="Gene3D" id="2.20.25.110">
    <property type="entry name" value="S-adenosyl-L-methionine-dependent methyltransferases"/>
    <property type="match status" value="1"/>
</dbReference>
<reference evidence="3" key="2">
    <citation type="submission" date="2021-04" db="EMBL/GenBank/DDBJ databases">
        <authorList>
            <person name="Gilroy R."/>
        </authorList>
    </citation>
    <scope>NUCLEOTIDE SEQUENCE</scope>
    <source>
        <strain evidence="3">ChiGjej6B6-1540</strain>
    </source>
</reference>
<dbReference type="GO" id="GO:0008168">
    <property type="term" value="F:methyltransferase activity"/>
    <property type="evidence" value="ECO:0007669"/>
    <property type="project" value="UniProtKB-KW"/>
</dbReference>
<evidence type="ECO:0000313" key="3">
    <source>
        <dbReference type="EMBL" id="HIW94501.1"/>
    </source>
</evidence>
<feature type="domain" description="Methyltransferase" evidence="2">
    <location>
        <begin position="41"/>
        <end position="140"/>
    </location>
</feature>
<dbReference type="CDD" id="cd02440">
    <property type="entry name" value="AdoMet_MTases"/>
    <property type="match status" value="1"/>
</dbReference>
<dbReference type="GO" id="GO:0032259">
    <property type="term" value="P:methylation"/>
    <property type="evidence" value="ECO:0007669"/>
    <property type="project" value="UniProtKB-KW"/>
</dbReference>
<dbReference type="Gene3D" id="3.40.50.150">
    <property type="entry name" value="Vaccinia Virus protein VP39"/>
    <property type="match status" value="1"/>
</dbReference>
<organism evidence="3 4">
    <name type="scientific">Candidatus Flavonifractor merdipullorum</name>
    <dbReference type="NCBI Taxonomy" id="2838590"/>
    <lineage>
        <taxon>Bacteria</taxon>
        <taxon>Bacillati</taxon>
        <taxon>Bacillota</taxon>
        <taxon>Clostridia</taxon>
        <taxon>Eubacteriales</taxon>
        <taxon>Oscillospiraceae</taxon>
        <taxon>Flavonifractor</taxon>
    </lineage>
</organism>
<evidence type="ECO:0000256" key="1">
    <source>
        <dbReference type="ARBA" id="ARBA00022679"/>
    </source>
</evidence>
<dbReference type="Proteomes" id="UP000824192">
    <property type="component" value="Unassembled WGS sequence"/>
</dbReference>